<dbReference type="EMBL" id="QSRB01000001">
    <property type="protein sequence ID" value="RGK88037.1"/>
    <property type="molecule type" value="Genomic_DNA"/>
</dbReference>
<dbReference type="AlphaFoldDB" id="A0A3E4Q7K1"/>
<proteinExistence type="predicted"/>
<evidence type="ECO:0000313" key="2">
    <source>
        <dbReference type="Proteomes" id="UP000260874"/>
    </source>
</evidence>
<sequence length="89" mass="9974">MKKIDWEDSRKKTAAYEYLVKVFKTTKPSVSLAMSFKRNSLEAARMRHVAIHELGGRLLSDENVTVSPVKILDSHGNVKAVITDDSVTL</sequence>
<reference evidence="1 2" key="1">
    <citation type="submission" date="2018-08" db="EMBL/GenBank/DDBJ databases">
        <title>A genome reference for cultivated species of the human gut microbiota.</title>
        <authorList>
            <person name="Zou Y."/>
            <person name="Xue W."/>
            <person name="Luo G."/>
        </authorList>
    </citation>
    <scope>NUCLEOTIDE SEQUENCE [LARGE SCALE GENOMIC DNA]</scope>
    <source>
        <strain evidence="1 2">TF09-22</strain>
    </source>
</reference>
<protein>
    <submittedName>
        <fullName evidence="1">Uncharacterized protein</fullName>
    </submittedName>
</protein>
<evidence type="ECO:0000313" key="1">
    <source>
        <dbReference type="EMBL" id="RGK88037.1"/>
    </source>
</evidence>
<comment type="caution">
    <text evidence="1">The sequence shown here is derived from an EMBL/GenBank/DDBJ whole genome shotgun (WGS) entry which is preliminary data.</text>
</comment>
<accession>A0A3E4Q7K1</accession>
<dbReference type="RefSeq" id="WP_117703139.1">
    <property type="nucleotide sequence ID" value="NZ_CAXSSZ010000025.1"/>
</dbReference>
<name>A0A3E4Q7K1_BACUN</name>
<organism evidence="1 2">
    <name type="scientific">Bacteroides uniformis</name>
    <dbReference type="NCBI Taxonomy" id="820"/>
    <lineage>
        <taxon>Bacteria</taxon>
        <taxon>Pseudomonadati</taxon>
        <taxon>Bacteroidota</taxon>
        <taxon>Bacteroidia</taxon>
        <taxon>Bacteroidales</taxon>
        <taxon>Bacteroidaceae</taxon>
        <taxon>Bacteroides</taxon>
    </lineage>
</organism>
<gene>
    <name evidence="1" type="ORF">DXC91_00215</name>
</gene>
<dbReference type="Proteomes" id="UP000260874">
    <property type="component" value="Unassembled WGS sequence"/>
</dbReference>